<name>A0A251RAH3_PRUPE</name>
<protein>
    <recommendedName>
        <fullName evidence="4">HTH myb-type domain-containing protein</fullName>
    </recommendedName>
</protein>
<gene>
    <name evidence="2" type="ORF">PRUPE_1G404800</name>
</gene>
<reference evidence="2 3" key="1">
    <citation type="journal article" date="2013" name="Nat. Genet.">
        <title>The high-quality draft genome of peach (Prunus persica) identifies unique patterns of genetic diversity, domestication and genome evolution.</title>
        <authorList>
            <consortium name="International Peach Genome Initiative"/>
            <person name="Verde I."/>
            <person name="Abbott A.G."/>
            <person name="Scalabrin S."/>
            <person name="Jung S."/>
            <person name="Shu S."/>
            <person name="Marroni F."/>
            <person name="Zhebentyayeva T."/>
            <person name="Dettori M.T."/>
            <person name="Grimwood J."/>
            <person name="Cattonaro F."/>
            <person name="Zuccolo A."/>
            <person name="Rossini L."/>
            <person name="Jenkins J."/>
            <person name="Vendramin E."/>
            <person name="Meisel L.A."/>
            <person name="Decroocq V."/>
            <person name="Sosinski B."/>
            <person name="Prochnik S."/>
            <person name="Mitros T."/>
            <person name="Policriti A."/>
            <person name="Cipriani G."/>
            <person name="Dondini L."/>
            <person name="Ficklin S."/>
            <person name="Goodstein D.M."/>
            <person name="Xuan P."/>
            <person name="Del Fabbro C."/>
            <person name="Aramini V."/>
            <person name="Copetti D."/>
            <person name="Gonzalez S."/>
            <person name="Horner D.S."/>
            <person name="Falchi R."/>
            <person name="Lucas S."/>
            <person name="Mica E."/>
            <person name="Maldonado J."/>
            <person name="Lazzari B."/>
            <person name="Bielenberg D."/>
            <person name="Pirona R."/>
            <person name="Miculan M."/>
            <person name="Barakat A."/>
            <person name="Testolin R."/>
            <person name="Stella A."/>
            <person name="Tartarini S."/>
            <person name="Tonutti P."/>
            <person name="Arus P."/>
            <person name="Orellana A."/>
            <person name="Wells C."/>
            <person name="Main D."/>
            <person name="Vizzotto G."/>
            <person name="Silva H."/>
            <person name="Salamini F."/>
            <person name="Schmutz J."/>
            <person name="Morgante M."/>
            <person name="Rokhsar D.S."/>
        </authorList>
    </citation>
    <scope>NUCLEOTIDE SEQUENCE [LARGE SCALE GENOMIC DNA]</scope>
    <source>
        <strain evidence="3">cv. Nemared</strain>
    </source>
</reference>
<evidence type="ECO:0000313" key="3">
    <source>
        <dbReference type="Proteomes" id="UP000006882"/>
    </source>
</evidence>
<evidence type="ECO:0008006" key="4">
    <source>
        <dbReference type="Google" id="ProtNLM"/>
    </source>
</evidence>
<dbReference type="AlphaFoldDB" id="A0A251RAH3"/>
<organism evidence="2 3">
    <name type="scientific">Prunus persica</name>
    <name type="common">Peach</name>
    <name type="synonym">Amygdalus persica</name>
    <dbReference type="NCBI Taxonomy" id="3760"/>
    <lineage>
        <taxon>Eukaryota</taxon>
        <taxon>Viridiplantae</taxon>
        <taxon>Streptophyta</taxon>
        <taxon>Embryophyta</taxon>
        <taxon>Tracheophyta</taxon>
        <taxon>Spermatophyta</taxon>
        <taxon>Magnoliopsida</taxon>
        <taxon>eudicotyledons</taxon>
        <taxon>Gunneridae</taxon>
        <taxon>Pentapetalae</taxon>
        <taxon>rosids</taxon>
        <taxon>fabids</taxon>
        <taxon>Rosales</taxon>
        <taxon>Rosaceae</taxon>
        <taxon>Amygdaloideae</taxon>
        <taxon>Amygdaleae</taxon>
        <taxon>Prunus</taxon>
    </lineage>
</organism>
<accession>A0A251RAH3</accession>
<evidence type="ECO:0000313" key="2">
    <source>
        <dbReference type="EMBL" id="ONI33088.1"/>
    </source>
</evidence>
<dbReference type="PANTHER" id="PTHR47998:SF14">
    <property type="entry name" value="TRANSCRIPTION FACTOR WER-LIKE"/>
    <property type="match status" value="1"/>
</dbReference>
<dbReference type="InterPro" id="IPR015495">
    <property type="entry name" value="Myb_TF_plants"/>
</dbReference>
<dbReference type="Proteomes" id="UP000006882">
    <property type="component" value="Chromosome G1"/>
</dbReference>
<proteinExistence type="predicted"/>
<dbReference type="PANTHER" id="PTHR47998">
    <property type="entry name" value="TRANSCRIPTION FACTOR MYB51-LIKE ISOFORM X1"/>
    <property type="match status" value="1"/>
</dbReference>
<evidence type="ECO:0000256" key="1">
    <source>
        <dbReference type="SAM" id="MobiDB-lite"/>
    </source>
</evidence>
<feature type="region of interest" description="Disordered" evidence="1">
    <location>
        <begin position="28"/>
        <end position="53"/>
    </location>
</feature>
<dbReference type="Gene3D" id="1.10.10.60">
    <property type="entry name" value="Homeodomain-like"/>
    <property type="match status" value="1"/>
</dbReference>
<keyword evidence="3" id="KW-1185">Reference proteome</keyword>
<feature type="compositionally biased region" description="Basic and acidic residues" evidence="1">
    <location>
        <begin position="35"/>
        <end position="53"/>
    </location>
</feature>
<dbReference type="Gramene" id="ONI33088">
    <property type="protein sequence ID" value="ONI33088"/>
    <property type="gene ID" value="PRUPE_1G404800"/>
</dbReference>
<sequence>MEKLVVIDVGRLPGRTYNEIKNDWNSHLSKKMKQRERQNRAVSKAEQESSDTKNIKVMEVNALTIGREDVSKCKDSFKSGFNEMSFLTAQVMKRL</sequence>
<dbReference type="EMBL" id="CM007651">
    <property type="protein sequence ID" value="ONI33088.1"/>
    <property type="molecule type" value="Genomic_DNA"/>
</dbReference>